<name>A0A2N3L0Q6_9PROT</name>
<sequence>MSKAVSTTYDVRFVNSFEEFEKPLEIRFACQDPDDVKNVVSALAAFYTGDPCECFINGENAVLDKDWGLMEVEG</sequence>
<gene>
    <name evidence="1" type="ORF">COO92_21525</name>
</gene>
<protein>
    <submittedName>
        <fullName evidence="1">Uncharacterized protein</fullName>
    </submittedName>
</protein>
<keyword evidence="2" id="KW-1185">Reference proteome</keyword>
<proteinExistence type="predicted"/>
<accession>A0A2N3L0Q6</accession>
<organism evidence="1 2">
    <name type="scientific">Thalassospira lohafexi</name>
    <dbReference type="NCBI Taxonomy" id="744227"/>
    <lineage>
        <taxon>Bacteria</taxon>
        <taxon>Pseudomonadati</taxon>
        <taxon>Pseudomonadota</taxon>
        <taxon>Alphaproteobacteria</taxon>
        <taxon>Rhodospirillales</taxon>
        <taxon>Thalassospiraceae</taxon>
        <taxon>Thalassospira</taxon>
    </lineage>
</organism>
<comment type="caution">
    <text evidence="1">The sequence shown here is derived from an EMBL/GenBank/DDBJ whole genome shotgun (WGS) entry which is preliminary data.</text>
</comment>
<reference evidence="1 2" key="1">
    <citation type="submission" date="2017-09" db="EMBL/GenBank/DDBJ databases">
        <title>Biodiversity and function of Thalassospira species in the particle-attached aromatic-hydrocarbon-degrading consortia from the surface seawater of the China South Sea.</title>
        <authorList>
            <person name="Dong C."/>
            <person name="Lai Q."/>
            <person name="Shao Z."/>
        </authorList>
    </citation>
    <scope>NUCLEOTIDE SEQUENCE [LARGE SCALE GENOMIC DNA]</scope>
    <source>
        <strain evidence="1 2">139Z-12</strain>
    </source>
</reference>
<dbReference type="Proteomes" id="UP000233332">
    <property type="component" value="Unassembled WGS sequence"/>
</dbReference>
<dbReference type="EMBL" id="NXGX01000015">
    <property type="protein sequence ID" value="PKR56388.1"/>
    <property type="molecule type" value="Genomic_DNA"/>
</dbReference>
<dbReference type="AlphaFoldDB" id="A0A2N3L0Q6"/>
<evidence type="ECO:0000313" key="1">
    <source>
        <dbReference type="EMBL" id="PKR56388.1"/>
    </source>
</evidence>
<evidence type="ECO:0000313" key="2">
    <source>
        <dbReference type="Proteomes" id="UP000233332"/>
    </source>
</evidence>
<dbReference type="RefSeq" id="WP_101304993.1">
    <property type="nucleotide sequence ID" value="NZ_NXGX01000015.1"/>
</dbReference>